<dbReference type="InterPro" id="IPR011333">
    <property type="entry name" value="SKP1/BTB/POZ_sf"/>
</dbReference>
<dbReference type="EMBL" id="HE797173">
    <property type="protein sequence ID" value="CCM04935.1"/>
    <property type="molecule type" value="Genomic_DNA"/>
</dbReference>
<dbReference type="SUPFAM" id="SSF54695">
    <property type="entry name" value="POZ domain"/>
    <property type="match status" value="1"/>
</dbReference>
<accession>J4GUE4</accession>
<dbReference type="InterPro" id="IPR000210">
    <property type="entry name" value="BTB/POZ_dom"/>
</dbReference>
<evidence type="ECO:0000313" key="4">
    <source>
        <dbReference type="Proteomes" id="UP000006352"/>
    </source>
</evidence>
<feature type="domain" description="BTB" evidence="2">
    <location>
        <begin position="63"/>
        <end position="136"/>
    </location>
</feature>
<evidence type="ECO:0000259" key="2">
    <source>
        <dbReference type="PROSITE" id="PS50097"/>
    </source>
</evidence>
<feature type="region of interest" description="Disordered" evidence="1">
    <location>
        <begin position="1"/>
        <end position="32"/>
    </location>
</feature>
<evidence type="ECO:0000313" key="3">
    <source>
        <dbReference type="EMBL" id="CCM04935.1"/>
    </source>
</evidence>
<gene>
    <name evidence="3" type="ORF">FIBRA_07132</name>
</gene>
<organism evidence="3 4">
    <name type="scientific">Fibroporia radiculosa</name>
    <dbReference type="NCBI Taxonomy" id="599839"/>
    <lineage>
        <taxon>Eukaryota</taxon>
        <taxon>Fungi</taxon>
        <taxon>Dikarya</taxon>
        <taxon>Basidiomycota</taxon>
        <taxon>Agaricomycotina</taxon>
        <taxon>Agaricomycetes</taxon>
        <taxon>Polyporales</taxon>
        <taxon>Fibroporiaceae</taxon>
        <taxon>Fibroporia</taxon>
    </lineage>
</organism>
<keyword evidence="4" id="KW-1185">Reference proteome</keyword>
<dbReference type="Proteomes" id="UP000006352">
    <property type="component" value="Unassembled WGS sequence"/>
</dbReference>
<reference evidence="3 4" key="1">
    <citation type="journal article" date="2012" name="Appl. Environ. Microbiol.">
        <title>Short-read sequencing for genomic analysis of the brown rot fungus Fibroporia radiculosa.</title>
        <authorList>
            <person name="Tang J.D."/>
            <person name="Perkins A.D."/>
            <person name="Sonstegard T.S."/>
            <person name="Schroeder S.G."/>
            <person name="Burgess S.C."/>
            <person name="Diehl S.V."/>
        </authorList>
    </citation>
    <scope>NUCLEOTIDE SEQUENCE [LARGE SCALE GENOMIC DNA]</scope>
    <source>
        <strain evidence="3 4">TFFH 294</strain>
    </source>
</reference>
<dbReference type="OrthoDB" id="8117402at2759"/>
<sequence length="419" mass="47258">MASTPVNASAVPLELRKSRSTSPVRKRARVGASDDELDEVIKELQPFNDGDLARDDTYYFSDGSCVLRVENVLFNVHRTMISRGSPVFAAMFKLPASSDNPLGVEGTSDDNPVHLTGDTVTEFRNFLWAHYALFPEAMDIADLTKLMDIARVSNKYSFRSLEIWALDAINNHVDCTPSPLFSSDPYEFSAVHSNVSITPSGQQVTRLVTLAQTCGDERLLDTLTALLRQRMYASIQYAYLAMSLADQLNLRELRGAAYMEVLQKGAIFPALTTGGPTDNEDREEEGDDALDESRLLVSREQQLRLLSGFYRLSSIWEQLRKRPLKFDHTPSCSATWHQNGCTQSWLDFWKEKTRCEVVLQLGLADVPGRLKAVGKEFDRWGTATYMHHDCRVIARKKIQDKVKEIENALPEYFTEQQSA</sequence>
<evidence type="ECO:0000256" key="1">
    <source>
        <dbReference type="SAM" id="MobiDB-lite"/>
    </source>
</evidence>
<protein>
    <recommendedName>
        <fullName evidence="2">BTB domain-containing protein</fullName>
    </recommendedName>
</protein>
<dbReference type="HOGENOM" id="CLU_040061_1_0_1"/>
<dbReference type="Gene3D" id="3.30.710.10">
    <property type="entry name" value="Potassium Channel Kv1.1, Chain A"/>
    <property type="match status" value="1"/>
</dbReference>
<dbReference type="AlphaFoldDB" id="J4GUE4"/>
<dbReference type="CDD" id="cd18186">
    <property type="entry name" value="BTB_POZ_ZBTB_KLHL-like"/>
    <property type="match status" value="1"/>
</dbReference>
<dbReference type="RefSeq" id="XP_012184218.1">
    <property type="nucleotide sequence ID" value="XM_012328828.1"/>
</dbReference>
<dbReference type="PROSITE" id="PS50097">
    <property type="entry name" value="BTB"/>
    <property type="match status" value="1"/>
</dbReference>
<dbReference type="STRING" id="599839.J4GUE4"/>
<dbReference type="InParanoid" id="J4GUE4"/>
<name>J4GUE4_9APHY</name>
<proteinExistence type="predicted"/>
<dbReference type="GeneID" id="24099846"/>